<proteinExistence type="predicted"/>
<dbReference type="GO" id="GO:0003677">
    <property type="term" value="F:DNA binding"/>
    <property type="evidence" value="ECO:0007669"/>
    <property type="project" value="InterPro"/>
</dbReference>
<evidence type="ECO:0000313" key="3">
    <source>
        <dbReference type="Proteomes" id="UP000487649"/>
    </source>
</evidence>
<dbReference type="AlphaFoldDB" id="A0A9X4XFV6"/>
<evidence type="ECO:0000313" key="2">
    <source>
        <dbReference type="EMBL" id="MTK22509.1"/>
    </source>
</evidence>
<name>A0A9X4XFV6_9FIRM</name>
<reference evidence="2 3" key="1">
    <citation type="journal article" date="2019" name="Nat. Med.">
        <title>A library of human gut bacterial isolates paired with longitudinal multiomics data enables mechanistic microbiome research.</title>
        <authorList>
            <person name="Poyet M."/>
            <person name="Groussin M."/>
            <person name="Gibbons S.M."/>
            <person name="Avila-Pacheco J."/>
            <person name="Jiang X."/>
            <person name="Kearney S.M."/>
            <person name="Perrotta A.R."/>
            <person name="Berdy B."/>
            <person name="Zhao S."/>
            <person name="Lieberman T.D."/>
            <person name="Swanson P.K."/>
            <person name="Smith M."/>
            <person name="Roesemann S."/>
            <person name="Alexander J.E."/>
            <person name="Rich S.A."/>
            <person name="Livny J."/>
            <person name="Vlamakis H."/>
            <person name="Clish C."/>
            <person name="Bullock K."/>
            <person name="Deik A."/>
            <person name="Scott J."/>
            <person name="Pierce K.A."/>
            <person name="Xavier R.J."/>
            <person name="Alm E.J."/>
        </authorList>
    </citation>
    <scope>NUCLEOTIDE SEQUENCE [LARGE SCALE GENOMIC DNA]</scope>
    <source>
        <strain evidence="2 3">BIOML-A198</strain>
    </source>
</reference>
<dbReference type="InterPro" id="IPR001387">
    <property type="entry name" value="Cro/C1-type_HTH"/>
</dbReference>
<comment type="caution">
    <text evidence="2">The sequence shown here is derived from an EMBL/GenBank/DDBJ whole genome shotgun (WGS) entry which is preliminary data.</text>
</comment>
<accession>A0A9X4XFV6</accession>
<sequence>MIKMTVKEYLELNQMTQTEFARQIGVTIVTVNKHLKLGTKFRDKKTVSKMIALGIDVELHQAIGKQVLSEFIYQEKLHIEEYPIGEIYCYSLERVNEVTQYLNRRKISYYTRPTDYCWIVKYDTTLRSDEA</sequence>
<dbReference type="InterPro" id="IPR010982">
    <property type="entry name" value="Lambda_DNA-bd_dom_sf"/>
</dbReference>
<protein>
    <recommendedName>
        <fullName evidence="1">HTH cro/C1-type domain-containing protein</fullName>
    </recommendedName>
</protein>
<dbReference type="Gene3D" id="1.10.260.40">
    <property type="entry name" value="lambda repressor-like DNA-binding domains"/>
    <property type="match status" value="1"/>
</dbReference>
<gene>
    <name evidence="2" type="ORF">GMA92_13910</name>
</gene>
<dbReference type="PROSITE" id="PS50943">
    <property type="entry name" value="HTH_CROC1"/>
    <property type="match status" value="1"/>
</dbReference>
<organism evidence="2 3">
    <name type="scientific">Turicibacter sanguinis</name>
    <dbReference type="NCBI Taxonomy" id="154288"/>
    <lineage>
        <taxon>Bacteria</taxon>
        <taxon>Bacillati</taxon>
        <taxon>Bacillota</taxon>
        <taxon>Erysipelotrichia</taxon>
        <taxon>Erysipelotrichales</taxon>
        <taxon>Turicibacteraceae</taxon>
        <taxon>Turicibacter</taxon>
    </lineage>
</organism>
<evidence type="ECO:0000259" key="1">
    <source>
        <dbReference type="PROSITE" id="PS50943"/>
    </source>
</evidence>
<dbReference type="Proteomes" id="UP000487649">
    <property type="component" value="Unassembled WGS sequence"/>
</dbReference>
<dbReference type="SUPFAM" id="SSF47413">
    <property type="entry name" value="lambda repressor-like DNA-binding domains"/>
    <property type="match status" value="1"/>
</dbReference>
<dbReference type="EMBL" id="WMQE01000041">
    <property type="protein sequence ID" value="MTK22509.1"/>
    <property type="molecule type" value="Genomic_DNA"/>
</dbReference>
<feature type="domain" description="HTH cro/C1-type" evidence="1">
    <location>
        <begin position="6"/>
        <end position="33"/>
    </location>
</feature>